<gene>
    <name evidence="1" type="ORF">BF_0405</name>
</gene>
<reference evidence="1" key="1">
    <citation type="submission" date="2017-02" db="EMBL/GenBank/DDBJ databases">
        <title>Genome sequence of Serratia marcescens phage BF.</title>
        <authorList>
            <person name="Casey E."/>
            <person name="Fitzgerald B."/>
            <person name="Mahony J."/>
            <person name="Lugli G."/>
            <person name="Ventura M."/>
            <person name="van Sinderen D."/>
        </authorList>
    </citation>
    <scope>NUCLEOTIDE SEQUENCE [LARGE SCALE GENOMIC DNA]</scope>
</reference>
<keyword evidence="2" id="KW-1185">Reference proteome</keyword>
<proteinExistence type="predicted"/>
<name>A0A1S6UB20_9CAUD</name>
<evidence type="ECO:0000313" key="1">
    <source>
        <dbReference type="EMBL" id="AQW88930.1"/>
    </source>
</evidence>
<dbReference type="OrthoDB" id="27328at10239"/>
<dbReference type="Proteomes" id="UP000221837">
    <property type="component" value="Genome"/>
</dbReference>
<organism evidence="1 2">
    <name type="scientific">Serratia phage BF</name>
    <dbReference type="NCBI Taxonomy" id="1962671"/>
    <lineage>
        <taxon>Viruses</taxon>
        <taxon>Duplodnaviria</taxon>
        <taxon>Heunggongvirae</taxon>
        <taxon>Uroviricota</taxon>
        <taxon>Caudoviricetes</taxon>
        <taxon>Eneladusvirus</taxon>
        <taxon>Eneladusvirus BF</taxon>
    </lineage>
</organism>
<accession>A0A1S6UB20</accession>
<dbReference type="EMBL" id="KY630187">
    <property type="protein sequence ID" value="AQW88930.1"/>
    <property type="molecule type" value="Genomic_DNA"/>
</dbReference>
<evidence type="ECO:0000313" key="2">
    <source>
        <dbReference type="Proteomes" id="UP000221837"/>
    </source>
</evidence>
<protein>
    <submittedName>
        <fullName evidence="1">Uncharacterized protein</fullName>
    </submittedName>
</protein>
<sequence>MIYPNTFEELLQVMQKTEQMKGLSVHAHGLMVVEQYKVLISELDTG</sequence>